<evidence type="ECO:0000313" key="2">
    <source>
        <dbReference type="EMBL" id="BAJ94830.1"/>
    </source>
</evidence>
<proteinExistence type="evidence at transcript level"/>
<dbReference type="AlphaFoldDB" id="F2DIA9"/>
<protein>
    <submittedName>
        <fullName evidence="2">Predicted protein</fullName>
    </submittedName>
</protein>
<feature type="non-terminal residue" evidence="2">
    <location>
        <position position="1"/>
    </location>
</feature>
<accession>F2DIA9</accession>
<organism evidence="2">
    <name type="scientific">Hordeum vulgare subsp. vulgare</name>
    <name type="common">Domesticated barley</name>
    <dbReference type="NCBI Taxonomy" id="112509"/>
    <lineage>
        <taxon>Eukaryota</taxon>
        <taxon>Viridiplantae</taxon>
        <taxon>Streptophyta</taxon>
        <taxon>Embryophyta</taxon>
        <taxon>Tracheophyta</taxon>
        <taxon>Spermatophyta</taxon>
        <taxon>Magnoliopsida</taxon>
        <taxon>Liliopsida</taxon>
        <taxon>Poales</taxon>
        <taxon>Poaceae</taxon>
        <taxon>BOP clade</taxon>
        <taxon>Pooideae</taxon>
        <taxon>Triticodae</taxon>
        <taxon>Triticeae</taxon>
        <taxon>Hordeinae</taxon>
        <taxon>Hordeum</taxon>
    </lineage>
</organism>
<feature type="region of interest" description="Disordered" evidence="1">
    <location>
        <begin position="487"/>
        <end position="506"/>
    </location>
</feature>
<dbReference type="PANTHER" id="PTHR33566:SF6">
    <property type="entry name" value="PROTEIN DEFECTIVE IN MERISTEM SILENCING 3"/>
    <property type="match status" value="1"/>
</dbReference>
<feature type="compositionally biased region" description="Polar residues" evidence="1">
    <location>
        <begin position="438"/>
        <end position="450"/>
    </location>
</feature>
<name>F2DIA9_HORVV</name>
<dbReference type="PANTHER" id="PTHR33566">
    <property type="entry name" value="EN/SPM-LIKE TRANSPOSON-RELATED"/>
    <property type="match status" value="1"/>
</dbReference>
<feature type="region of interest" description="Disordered" evidence="1">
    <location>
        <begin position="432"/>
        <end position="455"/>
    </location>
</feature>
<sequence>GESLPPTLISICPSLNGPARLPPSLPPRRIAGGLSFARSDGPEIGHLLVLAAQPAERSTAMEAPLTVQIVEFNTKVMQDELKKLGLKVNHHEANITFLKSEINAIEASIADLTIKLGKKVVPSNNGTSVQEAEQRTIESICNQDKTAASLICQLKKRHSAQISTMPMMKDIIGVVATLGKVNDDNLSSLLSEYLGIDNMLGLVCKTYDGIKSLETYDKEGIIDKKSGIHGLGGSIGKFLHGRFTVFCLENIRPFSGEVMIHDPQRYLMLHKPRLPNGESPPGFLGFAVNMIHMDQTYLSCFTPHGHGLRETLLYSLFSHLQAYKTTADLRRAIPLINDGAVSLDGSILRPNGSFCLGDRKDVEVKFTVALSSGDSNTPGSITEMEEQFKLKNWEKERLVEDMKREEDLLKQVKGSFGNQKQQLVDYITQSPAAKRVQGSPTIRSPATPGSNPFAATPGRNPFTSTPGGHPFATTPGGHPIAATPGSHPIAATPGNISFAVKPPHMR</sequence>
<reference evidence="2" key="1">
    <citation type="journal article" date="2011" name="Plant Physiol.">
        <title>Comprehensive sequence analysis of 24,783 barley full-length cDNAs derived from 12 clone libraries.</title>
        <authorList>
            <person name="Matsumoto T."/>
            <person name="Tanaka T."/>
            <person name="Sakai H."/>
            <person name="Amano N."/>
            <person name="Kanamori H."/>
            <person name="Kurita K."/>
            <person name="Kikuta A."/>
            <person name="Kamiya K."/>
            <person name="Yamamoto M."/>
            <person name="Ikawa H."/>
            <person name="Fujii N."/>
            <person name="Hori K."/>
            <person name="Itoh T."/>
            <person name="Sato K."/>
        </authorList>
    </citation>
    <scope>NUCLEOTIDE SEQUENCE</scope>
    <source>
        <tissue evidence="2">Shoot and root</tissue>
    </source>
</reference>
<evidence type="ECO:0000256" key="1">
    <source>
        <dbReference type="SAM" id="MobiDB-lite"/>
    </source>
</evidence>
<dbReference type="EMBL" id="AK363627">
    <property type="protein sequence ID" value="BAJ94830.1"/>
    <property type="molecule type" value="mRNA"/>
</dbReference>